<feature type="region of interest" description="Disordered" evidence="1">
    <location>
        <begin position="9"/>
        <end position="87"/>
    </location>
</feature>
<gene>
    <name evidence="2" type="ORF">D0860_01700</name>
</gene>
<proteinExistence type="predicted"/>
<evidence type="ECO:0000256" key="1">
    <source>
        <dbReference type="SAM" id="MobiDB-lite"/>
    </source>
</evidence>
<dbReference type="EMBL" id="QWIS01000020">
    <property type="protein sequence ID" value="RMZ15357.1"/>
    <property type="molecule type" value="Genomic_DNA"/>
</dbReference>
<feature type="region of interest" description="Disordered" evidence="1">
    <location>
        <begin position="279"/>
        <end position="337"/>
    </location>
</feature>
<dbReference type="AlphaFoldDB" id="A0A3M7HQ87"/>
<protein>
    <submittedName>
        <fullName evidence="2">Uncharacterized protein</fullName>
    </submittedName>
</protein>
<reference evidence="2 3" key="1">
    <citation type="journal article" date="2018" name="BMC Genomics">
        <title>Genomic evidence for intraspecific hybridization in a clonal and extremely halotolerant yeast.</title>
        <authorList>
            <person name="Gostincar C."/>
            <person name="Stajich J.E."/>
            <person name="Zupancic J."/>
            <person name="Zalar P."/>
            <person name="Gunde-Cimerman N."/>
        </authorList>
    </citation>
    <scope>NUCLEOTIDE SEQUENCE [LARGE SCALE GENOMIC DNA]</scope>
    <source>
        <strain evidence="2 3">EXF-562</strain>
    </source>
</reference>
<comment type="caution">
    <text evidence="2">The sequence shown here is derived from an EMBL/GenBank/DDBJ whole genome shotgun (WGS) entry which is preliminary data.</text>
</comment>
<dbReference type="VEuPathDB" id="FungiDB:BTJ68_04646"/>
<evidence type="ECO:0000313" key="2">
    <source>
        <dbReference type="EMBL" id="RMZ15357.1"/>
    </source>
</evidence>
<feature type="compositionally biased region" description="Acidic residues" evidence="1">
    <location>
        <begin position="290"/>
        <end position="307"/>
    </location>
</feature>
<name>A0A3M7HQ87_HORWE</name>
<dbReference type="Proteomes" id="UP000280598">
    <property type="component" value="Unassembled WGS sequence"/>
</dbReference>
<evidence type="ECO:0000313" key="3">
    <source>
        <dbReference type="Proteomes" id="UP000280598"/>
    </source>
</evidence>
<accession>A0A3M7HQ87</accession>
<organism evidence="2 3">
    <name type="scientific">Hortaea werneckii</name>
    <name type="common">Black yeast</name>
    <name type="synonym">Cladosporium werneckii</name>
    <dbReference type="NCBI Taxonomy" id="91943"/>
    <lineage>
        <taxon>Eukaryota</taxon>
        <taxon>Fungi</taxon>
        <taxon>Dikarya</taxon>
        <taxon>Ascomycota</taxon>
        <taxon>Pezizomycotina</taxon>
        <taxon>Dothideomycetes</taxon>
        <taxon>Dothideomycetidae</taxon>
        <taxon>Mycosphaerellales</taxon>
        <taxon>Teratosphaeriaceae</taxon>
        <taxon>Hortaea</taxon>
    </lineage>
</organism>
<feature type="compositionally biased region" description="Low complexity" evidence="1">
    <location>
        <begin position="46"/>
        <end position="60"/>
    </location>
</feature>
<sequence length="337" mass="37606">MRLNCFKAAGANGLHTLDENGNEAPRPRPQAPPKSKSARILRRYASQDSRSSSTSNDSVSKLPPCKRVSDPKIEAMMMPVPPEPRASRCLRLSQPKTYSNIVDSMKQQKGCRDWRNFAVFHDNDVDQSMSAVDLANKRQADFERKWAHLNSFGTDDSDKSIEVDMIAPSPTTTVFATNKFADVKAQLSIPKPLSTVQDIVPKTEKDEEIIPSSPKQDKAPEIQRPYLKLLMPQPPVDSEADIAARKQDCRYWFYVLGRSQKDKNWRSISVFPEDDVDEALSPFSIHFPDSDSDEDGDEDGDGDEGDSTEGVNMDAIKGDDEESNDKHNEAEGLVSSK</sequence>